<dbReference type="STRING" id="869754.A0A1A0HA43"/>
<dbReference type="InterPro" id="IPR019775">
    <property type="entry name" value="WD40_repeat_CS"/>
</dbReference>
<dbReference type="PROSITE" id="PS50294">
    <property type="entry name" value="WD_REPEATS_REGION"/>
    <property type="match status" value="4"/>
</dbReference>
<dbReference type="GeneID" id="30032261"/>
<feature type="repeat" description="WD" evidence="6">
    <location>
        <begin position="226"/>
        <end position="267"/>
    </location>
</feature>
<sequence>MPAQNDLLPRDDLSEAMYAGVKLDALVRAAAPRKTADTSESADPRQHTDPRQIADAIETTGTRQIADASQSADPRQTTQHSRPSRPWTLRRVLAGAHQGWVRSLAVDPVSNAWFVSGLADAQIKVWDLASGAVRAALPGHVLGVRALAVSRRHPYLFSGSEDKTLRCWDLERSHAPAGCQVRDYHGHVGCVYAVALHPELDLVFSAGRDLAVRVWDMRSRAPAMVLAGHRGDVTSLAVQTGDPQVCSAAMDSTVRLWDLRQQRALVTLTHHAKGVRLLHMHPHERTMVSADAAGCVRQWLLPGGRLLHQFGHVDAHSRDAGGIVNTLAVNPATDELFAGYHDGRMQFFDYASGRVLQDGRTTPSPGTASPVIYTSAFDMLGSRLITGENDKSIKIWGCDQ</sequence>
<dbReference type="GO" id="GO:0000398">
    <property type="term" value="P:mRNA splicing, via spliceosome"/>
    <property type="evidence" value="ECO:0007669"/>
    <property type="project" value="UniProtKB-UniRule"/>
</dbReference>
<organism evidence="9 10">
    <name type="scientific">Metschnikowia bicuspidata var. bicuspidata NRRL YB-4993</name>
    <dbReference type="NCBI Taxonomy" id="869754"/>
    <lineage>
        <taxon>Eukaryota</taxon>
        <taxon>Fungi</taxon>
        <taxon>Dikarya</taxon>
        <taxon>Ascomycota</taxon>
        <taxon>Saccharomycotina</taxon>
        <taxon>Pichiomycetes</taxon>
        <taxon>Metschnikowiaceae</taxon>
        <taxon>Metschnikowia</taxon>
    </lineage>
</organism>
<dbReference type="RefSeq" id="XP_018711265.1">
    <property type="nucleotide sequence ID" value="XM_018859286.1"/>
</dbReference>
<dbReference type="PRINTS" id="PR00320">
    <property type="entry name" value="GPROTEINBRPT"/>
</dbReference>
<evidence type="ECO:0000256" key="3">
    <source>
        <dbReference type="ARBA" id="ARBA00025726"/>
    </source>
</evidence>
<keyword evidence="7" id="KW-0508">mRNA splicing</keyword>
<dbReference type="PROSITE" id="PS00678">
    <property type="entry name" value="WD_REPEATS_1"/>
    <property type="match status" value="2"/>
</dbReference>
<comment type="function">
    <text evidence="7">Involved in pre-mRNA splicing and required for cell cycle progression at G2/M.</text>
</comment>
<evidence type="ECO:0000313" key="10">
    <source>
        <dbReference type="Proteomes" id="UP000092555"/>
    </source>
</evidence>
<dbReference type="CDD" id="cd00200">
    <property type="entry name" value="WD40"/>
    <property type="match status" value="1"/>
</dbReference>
<gene>
    <name evidence="9" type="ORF">METBIDRAFT_88159</name>
</gene>
<dbReference type="Proteomes" id="UP000092555">
    <property type="component" value="Unassembled WGS sequence"/>
</dbReference>
<feature type="repeat" description="WD" evidence="6">
    <location>
        <begin position="137"/>
        <end position="171"/>
    </location>
</feature>
<dbReference type="Pfam" id="PF00400">
    <property type="entry name" value="WD40"/>
    <property type="match status" value="4"/>
</dbReference>
<dbReference type="SUPFAM" id="SSF50978">
    <property type="entry name" value="WD40 repeat-like"/>
    <property type="match status" value="1"/>
</dbReference>
<dbReference type="InterPro" id="IPR020472">
    <property type="entry name" value="WD40_PAC1"/>
</dbReference>
<keyword evidence="7" id="KW-0507">mRNA processing</keyword>
<keyword evidence="7" id="KW-0539">Nucleus</keyword>
<proteinExistence type="inferred from homology"/>
<dbReference type="GO" id="GO:0000974">
    <property type="term" value="C:Prp19 complex"/>
    <property type="evidence" value="ECO:0007669"/>
    <property type="project" value="EnsemblFungi"/>
</dbReference>
<evidence type="ECO:0000256" key="8">
    <source>
        <dbReference type="SAM" id="MobiDB-lite"/>
    </source>
</evidence>
<dbReference type="Gene3D" id="2.130.10.10">
    <property type="entry name" value="YVTN repeat-like/Quinoprotein amine dehydrogenase"/>
    <property type="match status" value="1"/>
</dbReference>
<dbReference type="PANTHER" id="PTHR19923">
    <property type="entry name" value="WD40 REPEAT PROTEINPRL1/PRL2-RELATED"/>
    <property type="match status" value="1"/>
</dbReference>
<keyword evidence="7" id="KW-0747">Spliceosome</keyword>
<dbReference type="OrthoDB" id="10256122at2759"/>
<comment type="subcellular location">
    <subcellularLocation>
        <location evidence="7">Nucleus</location>
    </subcellularLocation>
</comment>
<evidence type="ECO:0000256" key="1">
    <source>
        <dbReference type="ARBA" id="ARBA00022574"/>
    </source>
</evidence>
<feature type="region of interest" description="Disordered" evidence="8">
    <location>
        <begin position="30"/>
        <end position="86"/>
    </location>
</feature>
<dbReference type="GO" id="GO:0071011">
    <property type="term" value="C:precatalytic spliceosome"/>
    <property type="evidence" value="ECO:0007669"/>
    <property type="project" value="TreeGrafter"/>
</dbReference>
<comment type="subunit">
    <text evidence="7">Associated with the spliceosome.</text>
</comment>
<name>A0A1A0HA43_9ASCO</name>
<evidence type="ECO:0000256" key="2">
    <source>
        <dbReference type="ARBA" id="ARBA00022737"/>
    </source>
</evidence>
<reference evidence="9 10" key="1">
    <citation type="submission" date="2016-05" db="EMBL/GenBank/DDBJ databases">
        <title>Comparative genomics of biotechnologically important yeasts.</title>
        <authorList>
            <consortium name="DOE Joint Genome Institute"/>
            <person name="Riley R."/>
            <person name="Haridas S."/>
            <person name="Wolfe K.H."/>
            <person name="Lopes M.R."/>
            <person name="Hittinger C.T."/>
            <person name="Goker M."/>
            <person name="Salamov A."/>
            <person name="Wisecaver J."/>
            <person name="Long T.M."/>
            <person name="Aerts A.L."/>
            <person name="Barry K."/>
            <person name="Choi C."/>
            <person name="Clum A."/>
            <person name="Coughlan A.Y."/>
            <person name="Deshpande S."/>
            <person name="Douglass A.P."/>
            <person name="Hanson S.J."/>
            <person name="Klenk H.-P."/>
            <person name="LaButti K."/>
            <person name="Lapidus A."/>
            <person name="Lindquist E."/>
            <person name="Lipzen A."/>
            <person name="Meier-kolthoff J.P."/>
            <person name="Ohm R.A."/>
            <person name="Otillar R.P."/>
            <person name="Pangilinan J."/>
            <person name="Peng Y."/>
            <person name="Rokas A."/>
            <person name="Rosa C.A."/>
            <person name="Scheuner C."/>
            <person name="Sibirny A.A."/>
            <person name="Slot J.C."/>
            <person name="Stielow J.B."/>
            <person name="Sun H."/>
            <person name="Kurtzman C.P."/>
            <person name="Blackwell M."/>
            <person name="Grigoriev I.V."/>
            <person name="Jeffries T.W."/>
        </authorList>
    </citation>
    <scope>NUCLEOTIDE SEQUENCE [LARGE SCALE GENOMIC DNA]</scope>
    <source>
        <strain evidence="9 10">NRRL YB-4993</strain>
    </source>
</reference>
<dbReference type="GO" id="GO:0071013">
    <property type="term" value="C:catalytic step 2 spliceosome"/>
    <property type="evidence" value="ECO:0007669"/>
    <property type="project" value="TreeGrafter"/>
</dbReference>
<feature type="compositionally biased region" description="Polar residues" evidence="8">
    <location>
        <begin position="59"/>
        <end position="81"/>
    </location>
</feature>
<evidence type="ECO:0000256" key="5">
    <source>
        <dbReference type="ARBA" id="ARBA00033071"/>
    </source>
</evidence>
<evidence type="ECO:0000313" key="9">
    <source>
        <dbReference type="EMBL" id="OBA20743.1"/>
    </source>
</evidence>
<keyword evidence="1 6" id="KW-0853">WD repeat</keyword>
<feature type="repeat" description="WD" evidence="6">
    <location>
        <begin position="184"/>
        <end position="225"/>
    </location>
</feature>
<dbReference type="InterPro" id="IPR015943">
    <property type="entry name" value="WD40/YVTN_repeat-like_dom_sf"/>
</dbReference>
<dbReference type="InterPro" id="IPR001680">
    <property type="entry name" value="WD40_rpt"/>
</dbReference>
<dbReference type="InterPro" id="IPR045241">
    <property type="entry name" value="Prp46/PLRG1-like"/>
</dbReference>
<dbReference type="AlphaFoldDB" id="A0A1A0HA43"/>
<evidence type="ECO:0000256" key="4">
    <source>
        <dbReference type="ARBA" id="ARBA00026147"/>
    </source>
</evidence>
<protein>
    <recommendedName>
        <fullName evidence="4 7">Pre-mRNA-splicing factor PRP46</fullName>
    </recommendedName>
    <alternativeName>
        <fullName evidence="5 7">Pre-mRNA-processing protein 46</fullName>
    </alternativeName>
</protein>
<keyword evidence="2 7" id="KW-0677">Repeat</keyword>
<dbReference type="EMBL" id="LXTC01000004">
    <property type="protein sequence ID" value="OBA20743.1"/>
    <property type="molecule type" value="Genomic_DNA"/>
</dbReference>
<keyword evidence="10" id="KW-1185">Reference proteome</keyword>
<comment type="similarity">
    <text evidence="3 7">Belongs to the WD repeat PRL1/PRL2 family.</text>
</comment>
<feature type="repeat" description="WD" evidence="6">
    <location>
        <begin position="372"/>
        <end position="400"/>
    </location>
</feature>
<evidence type="ECO:0000256" key="6">
    <source>
        <dbReference type="PROSITE-ProRule" id="PRU00221"/>
    </source>
</evidence>
<feature type="compositionally biased region" description="Basic and acidic residues" evidence="8">
    <location>
        <begin position="34"/>
        <end position="52"/>
    </location>
</feature>
<dbReference type="SMART" id="SM00320">
    <property type="entry name" value="WD40"/>
    <property type="match status" value="7"/>
</dbReference>
<dbReference type="InterPro" id="IPR036322">
    <property type="entry name" value="WD40_repeat_dom_sf"/>
</dbReference>
<dbReference type="PROSITE" id="PS50082">
    <property type="entry name" value="WD_REPEATS_2"/>
    <property type="match status" value="5"/>
</dbReference>
<accession>A0A1A0HA43</accession>
<comment type="caution">
    <text evidence="9">The sequence shown here is derived from an EMBL/GenBank/DDBJ whole genome shotgun (WGS) entry which is preliminary data.</text>
</comment>
<dbReference type="PANTHER" id="PTHR19923:SF0">
    <property type="entry name" value="PLEIOTROPIC REGULATOR 1"/>
    <property type="match status" value="1"/>
</dbReference>
<feature type="repeat" description="WD" evidence="6">
    <location>
        <begin position="94"/>
        <end position="136"/>
    </location>
</feature>
<evidence type="ECO:0000256" key="7">
    <source>
        <dbReference type="RuleBase" id="RU369036"/>
    </source>
</evidence>